<feature type="domain" description="SGNH hydrolase-type esterase" evidence="2">
    <location>
        <begin position="59"/>
        <end position="263"/>
    </location>
</feature>
<dbReference type="AlphaFoldDB" id="A0A9D4YVB1"/>
<dbReference type="EMBL" id="SIDB01000009">
    <property type="protein sequence ID" value="KAI3428291.1"/>
    <property type="molecule type" value="Genomic_DNA"/>
</dbReference>
<protein>
    <recommendedName>
        <fullName evidence="2">SGNH hydrolase-type esterase domain-containing protein</fullName>
    </recommendedName>
</protein>
<proteinExistence type="predicted"/>
<feature type="compositionally biased region" description="Acidic residues" evidence="1">
    <location>
        <begin position="301"/>
        <end position="313"/>
    </location>
</feature>
<gene>
    <name evidence="3" type="ORF">D9Q98_006670</name>
</gene>
<reference evidence="3" key="1">
    <citation type="journal article" date="2019" name="Plant J.">
        <title>Chlorella vulgaris genome assembly and annotation reveals the molecular basis for metabolic acclimation to high light conditions.</title>
        <authorList>
            <person name="Cecchin M."/>
            <person name="Marcolungo L."/>
            <person name="Rossato M."/>
            <person name="Girolomoni L."/>
            <person name="Cosentino E."/>
            <person name="Cuine S."/>
            <person name="Li-Beisson Y."/>
            <person name="Delledonne M."/>
            <person name="Ballottari M."/>
        </authorList>
    </citation>
    <scope>NUCLEOTIDE SEQUENCE</scope>
    <source>
        <strain evidence="3">211/11P</strain>
    </source>
</reference>
<dbReference type="OrthoDB" id="544608at2759"/>
<organism evidence="3 4">
    <name type="scientific">Chlorella vulgaris</name>
    <name type="common">Green alga</name>
    <dbReference type="NCBI Taxonomy" id="3077"/>
    <lineage>
        <taxon>Eukaryota</taxon>
        <taxon>Viridiplantae</taxon>
        <taxon>Chlorophyta</taxon>
        <taxon>core chlorophytes</taxon>
        <taxon>Trebouxiophyceae</taxon>
        <taxon>Chlorellales</taxon>
        <taxon>Chlorellaceae</taxon>
        <taxon>Chlorella clade</taxon>
        <taxon>Chlorella</taxon>
    </lineage>
</organism>
<evidence type="ECO:0000256" key="1">
    <source>
        <dbReference type="SAM" id="MobiDB-lite"/>
    </source>
</evidence>
<dbReference type="PANTHER" id="PTHR34407:SF1">
    <property type="entry name" value="SGNH HYDROLASE-TYPE ESTERASE DOMAIN-CONTAINING PROTEIN"/>
    <property type="match status" value="1"/>
</dbReference>
<reference evidence="3" key="2">
    <citation type="submission" date="2020-11" db="EMBL/GenBank/DDBJ databases">
        <authorList>
            <person name="Cecchin M."/>
            <person name="Marcolungo L."/>
            <person name="Rossato M."/>
            <person name="Girolomoni L."/>
            <person name="Cosentino E."/>
            <person name="Cuine S."/>
            <person name="Li-Beisson Y."/>
            <person name="Delledonne M."/>
            <person name="Ballottari M."/>
        </authorList>
    </citation>
    <scope>NUCLEOTIDE SEQUENCE</scope>
    <source>
        <strain evidence="3">211/11P</strain>
        <tissue evidence="3">Whole cell</tissue>
    </source>
</reference>
<dbReference type="SUPFAM" id="SSF52266">
    <property type="entry name" value="SGNH hydrolase"/>
    <property type="match status" value="1"/>
</dbReference>
<keyword evidence="4" id="KW-1185">Reference proteome</keyword>
<dbReference type="InterPro" id="IPR036514">
    <property type="entry name" value="SGNH_hydro_sf"/>
</dbReference>
<feature type="compositionally biased region" description="Low complexity" evidence="1">
    <location>
        <begin position="282"/>
        <end position="293"/>
    </location>
</feature>
<dbReference type="InterPro" id="IPR013830">
    <property type="entry name" value="SGNH_hydro"/>
</dbReference>
<name>A0A9D4YVB1_CHLVU</name>
<dbReference type="CDD" id="cd00229">
    <property type="entry name" value="SGNH_hydrolase"/>
    <property type="match status" value="1"/>
</dbReference>
<evidence type="ECO:0000259" key="2">
    <source>
        <dbReference type="Pfam" id="PF13472"/>
    </source>
</evidence>
<dbReference type="Proteomes" id="UP001055712">
    <property type="component" value="Unassembled WGS sequence"/>
</dbReference>
<sequence length="535" mass="58456">MAAELGGRPLLPPPPPLPWAPVLTRAQLRRGLSFYGSGERIERVAAKLMAGEPITIVTLGASVTRGQGASEEATAYPSLLFDFISHNFPHRDHVIVNRAIGATNSGLYATCFEQLVPPETDLAVVEFTFNEFPSAPYPDPTRRGFEQLLRKLLRLPSSPAVVVLHHFAWYYSYGDGVDAGLYYRPAEAQLGTMAQYYDIPSLSVRNAVYSRMQADAAPFKVSRIIQPGLTTKMNHSLLAAEAGSEADYYFRDLIHPADTGHRVMAELLAAVVQAAVQNLVADGHSSSSSSSSSEAFKGLQEEDTEQAQEEDGIEEAQQLHAALAVEEALPPPMIPNNVDHPTSVCAMQEDFKPVAVAMDGFNWTAERPKGFTFVDQKWGYRGLSMGSWVELEVSTLQEEKAEEGVLGTVAEEQKRSTPEGTSNATLHLGYLRSYERMGLAQATCTQGCSCEPSYIDGLWADRTSLTQMHSIKVSQHPTCRIRITIVARTADTPGGLNLHGAGRKFQISSVMVAHVPVTVSATNEQATELRHMMHK</sequence>
<feature type="region of interest" description="Disordered" evidence="1">
    <location>
        <begin position="282"/>
        <end position="313"/>
    </location>
</feature>
<accession>A0A9D4YVB1</accession>
<dbReference type="Gene3D" id="3.40.50.1110">
    <property type="entry name" value="SGNH hydrolase"/>
    <property type="match status" value="1"/>
</dbReference>
<comment type="caution">
    <text evidence="3">The sequence shown here is derived from an EMBL/GenBank/DDBJ whole genome shotgun (WGS) entry which is preliminary data.</text>
</comment>
<dbReference type="Pfam" id="PF13472">
    <property type="entry name" value="Lipase_GDSL_2"/>
    <property type="match status" value="1"/>
</dbReference>
<dbReference type="PANTHER" id="PTHR34407">
    <property type="entry name" value="EXPRESSED PROTEIN"/>
    <property type="match status" value="1"/>
</dbReference>
<evidence type="ECO:0000313" key="3">
    <source>
        <dbReference type="EMBL" id="KAI3428291.1"/>
    </source>
</evidence>
<evidence type="ECO:0000313" key="4">
    <source>
        <dbReference type="Proteomes" id="UP001055712"/>
    </source>
</evidence>